<organism evidence="2 3">
    <name type="scientific">Echinococcus multilocularis</name>
    <name type="common">Fox tapeworm</name>
    <dbReference type="NCBI Taxonomy" id="6211"/>
    <lineage>
        <taxon>Eukaryota</taxon>
        <taxon>Metazoa</taxon>
        <taxon>Spiralia</taxon>
        <taxon>Lophotrochozoa</taxon>
        <taxon>Platyhelminthes</taxon>
        <taxon>Cestoda</taxon>
        <taxon>Eucestoda</taxon>
        <taxon>Cyclophyllidea</taxon>
        <taxon>Taeniidae</taxon>
        <taxon>Echinococcus</taxon>
    </lineage>
</organism>
<dbReference type="AlphaFoldDB" id="A0A087W1L4"/>
<feature type="region of interest" description="Disordered" evidence="1">
    <location>
        <begin position="1"/>
        <end position="90"/>
    </location>
</feature>
<feature type="compositionally biased region" description="Polar residues" evidence="1">
    <location>
        <begin position="14"/>
        <end position="34"/>
    </location>
</feature>
<evidence type="ECO:0000313" key="2">
    <source>
        <dbReference type="EMBL" id="CDI98354.1"/>
    </source>
</evidence>
<name>A0A087W1L4_ECHMU</name>
<feature type="compositionally biased region" description="Acidic residues" evidence="1">
    <location>
        <begin position="55"/>
        <end position="83"/>
    </location>
</feature>
<proteinExistence type="predicted"/>
<accession>A0A087W1L4</accession>
<evidence type="ECO:0000313" key="3">
    <source>
        <dbReference type="Proteomes" id="UP000017246"/>
    </source>
</evidence>
<feature type="compositionally biased region" description="Basic and acidic residues" evidence="1">
    <location>
        <begin position="1"/>
        <end position="13"/>
    </location>
</feature>
<evidence type="ECO:0000256" key="1">
    <source>
        <dbReference type="SAM" id="MobiDB-lite"/>
    </source>
</evidence>
<keyword evidence="3" id="KW-1185">Reference proteome</keyword>
<dbReference type="EMBL" id="LN902844">
    <property type="protein sequence ID" value="CDI98354.1"/>
    <property type="molecule type" value="Genomic_DNA"/>
</dbReference>
<reference evidence="2" key="1">
    <citation type="journal article" date="2013" name="Nature">
        <title>The genomes of four tapeworm species reveal adaptations to parasitism.</title>
        <authorList>
            <person name="Tsai I.J."/>
            <person name="Zarowiecki M."/>
            <person name="Holroyd N."/>
            <person name="Garciarrubio A."/>
            <person name="Sanchez-Flores A."/>
            <person name="Brooks K.L."/>
            <person name="Tracey A."/>
            <person name="Bobes R.J."/>
            <person name="Fragoso G."/>
            <person name="Sciutto E."/>
            <person name="Aslett M."/>
            <person name="Beasley H."/>
            <person name="Bennett H.M."/>
            <person name="Cai J."/>
            <person name="Camicia F."/>
            <person name="Clark R."/>
            <person name="Cucher M."/>
            <person name="De Silva N."/>
            <person name="Day T.A."/>
            <person name="Deplazes P."/>
            <person name="Estrada K."/>
            <person name="Fernandez C."/>
            <person name="Holland P.W."/>
            <person name="Hou J."/>
            <person name="Hu S."/>
            <person name="Huckvale T."/>
            <person name="Hung S.S."/>
            <person name="Kamenetzky L."/>
            <person name="Keane J.A."/>
            <person name="Kiss F."/>
            <person name="Koziol U."/>
            <person name="Lambert O."/>
            <person name="Liu K."/>
            <person name="Luo X."/>
            <person name="Luo Y."/>
            <person name="Macchiaroli N."/>
            <person name="Nichol S."/>
            <person name="Paps J."/>
            <person name="Parkinson J."/>
            <person name="Pouchkina-Stantcheva N."/>
            <person name="Riddiford N."/>
            <person name="Rosenzvit M."/>
            <person name="Salinas G."/>
            <person name="Wasmuth J.D."/>
            <person name="Zamanian M."/>
            <person name="Zheng Y."/>
            <person name="Cai X."/>
            <person name="Soberon X."/>
            <person name="Olson P.D."/>
            <person name="Laclette J.P."/>
            <person name="Brehm K."/>
            <person name="Berriman M."/>
            <person name="Garciarrubio A."/>
            <person name="Bobes R.J."/>
            <person name="Fragoso G."/>
            <person name="Sanchez-Flores A."/>
            <person name="Estrada K."/>
            <person name="Cevallos M.A."/>
            <person name="Morett E."/>
            <person name="Gonzalez V."/>
            <person name="Portillo T."/>
            <person name="Ochoa-Leyva A."/>
            <person name="Jose M.V."/>
            <person name="Sciutto E."/>
            <person name="Landa A."/>
            <person name="Jimenez L."/>
            <person name="Valdes V."/>
            <person name="Carrero J.C."/>
            <person name="Larralde C."/>
            <person name="Morales-Montor J."/>
            <person name="Limon-Lason J."/>
            <person name="Soberon X."/>
            <person name="Laclette J.P."/>
        </authorList>
    </citation>
    <scope>NUCLEOTIDE SEQUENCE [LARGE SCALE GENOMIC DNA]</scope>
</reference>
<protein>
    <submittedName>
        <fullName evidence="2">Uncharacterized protein</fullName>
    </submittedName>
</protein>
<gene>
    <name evidence="2" type="ORF">EmuJ_000220000</name>
</gene>
<reference evidence="2" key="2">
    <citation type="submission" date="2015-11" db="EMBL/GenBank/DDBJ databases">
        <authorList>
            <person name="Zhang Y."/>
            <person name="Guo Z."/>
        </authorList>
    </citation>
    <scope>NUCLEOTIDE SEQUENCE</scope>
</reference>
<sequence length="90" mass="10066">MARMHDDVDKENDPSSSSLMGKSLPNLESGTKAESNFPLHCLANLLPSTLHPPRDDDDDDDDNDDDDDGDEVEVEVEVEEEESYVPLLRH</sequence>
<dbReference type="Proteomes" id="UP000017246">
    <property type="component" value="Unassembled WGS sequence"/>
</dbReference>